<proteinExistence type="predicted"/>
<evidence type="ECO:0000313" key="2">
    <source>
        <dbReference type="Proteomes" id="UP000270094"/>
    </source>
</evidence>
<organism evidence="1 2">
    <name type="scientific">Strongylus vulgaris</name>
    <name type="common">Blood worm</name>
    <dbReference type="NCBI Taxonomy" id="40348"/>
    <lineage>
        <taxon>Eukaryota</taxon>
        <taxon>Metazoa</taxon>
        <taxon>Ecdysozoa</taxon>
        <taxon>Nematoda</taxon>
        <taxon>Chromadorea</taxon>
        <taxon>Rhabditida</taxon>
        <taxon>Rhabditina</taxon>
        <taxon>Rhabditomorpha</taxon>
        <taxon>Strongyloidea</taxon>
        <taxon>Strongylidae</taxon>
        <taxon>Strongylus</taxon>
    </lineage>
</organism>
<gene>
    <name evidence="1" type="ORF">SVUK_LOCUS12564</name>
</gene>
<reference evidence="1 2" key="1">
    <citation type="submission" date="2018-11" db="EMBL/GenBank/DDBJ databases">
        <authorList>
            <consortium name="Pathogen Informatics"/>
        </authorList>
    </citation>
    <scope>NUCLEOTIDE SEQUENCE [LARGE SCALE GENOMIC DNA]</scope>
</reference>
<name>A0A3P7J3F1_STRVU</name>
<evidence type="ECO:0000313" key="1">
    <source>
        <dbReference type="EMBL" id="VDM77566.1"/>
    </source>
</evidence>
<accession>A0A3P7J3F1</accession>
<sequence>MLSAEHDSREDPCATSLDFSFLVLLPRVACTYEDLVAKLFCNRHWLPVARDVLQSDPASVLFSCPADPCGFQNSFQVSCAKH</sequence>
<dbReference type="AlphaFoldDB" id="A0A3P7J3F1"/>
<keyword evidence="2" id="KW-1185">Reference proteome</keyword>
<dbReference type="Proteomes" id="UP000270094">
    <property type="component" value="Unassembled WGS sequence"/>
</dbReference>
<dbReference type="EMBL" id="UYYB01099540">
    <property type="protein sequence ID" value="VDM77566.1"/>
    <property type="molecule type" value="Genomic_DNA"/>
</dbReference>
<protein>
    <submittedName>
        <fullName evidence="1">Uncharacterized protein</fullName>
    </submittedName>
</protein>